<dbReference type="Proteomes" id="UP000005408">
    <property type="component" value="Unassembled WGS sequence"/>
</dbReference>
<accession>A0A8W8ID07</accession>
<reference evidence="1" key="1">
    <citation type="submission" date="2022-08" db="UniProtKB">
        <authorList>
            <consortium name="EnsemblMetazoa"/>
        </authorList>
    </citation>
    <scope>IDENTIFICATION</scope>
    <source>
        <strain evidence="1">05x7-T-G4-1.051#20</strain>
    </source>
</reference>
<dbReference type="AlphaFoldDB" id="A0A8W8ID07"/>
<dbReference type="EnsemblMetazoa" id="G13427.2">
    <property type="protein sequence ID" value="G13427.2:cds"/>
    <property type="gene ID" value="G13427"/>
</dbReference>
<evidence type="ECO:0000313" key="1">
    <source>
        <dbReference type="EnsemblMetazoa" id="G13427.2:cds"/>
    </source>
</evidence>
<name>A0A8W8ID07_MAGGI</name>
<sequence>MKRGKTTIRMCKTVLKWISDGLGRMFTSTKPELFFILPVVSNIYSETKDEELKMELHVPGLLLPGTDPGSNVQVCLDTIREVMGLKSWHSGWRSWATYR</sequence>
<keyword evidence="2" id="KW-1185">Reference proteome</keyword>
<evidence type="ECO:0000313" key="2">
    <source>
        <dbReference type="Proteomes" id="UP000005408"/>
    </source>
</evidence>
<organism evidence="1 2">
    <name type="scientific">Magallana gigas</name>
    <name type="common">Pacific oyster</name>
    <name type="synonym">Crassostrea gigas</name>
    <dbReference type="NCBI Taxonomy" id="29159"/>
    <lineage>
        <taxon>Eukaryota</taxon>
        <taxon>Metazoa</taxon>
        <taxon>Spiralia</taxon>
        <taxon>Lophotrochozoa</taxon>
        <taxon>Mollusca</taxon>
        <taxon>Bivalvia</taxon>
        <taxon>Autobranchia</taxon>
        <taxon>Pteriomorphia</taxon>
        <taxon>Ostreida</taxon>
        <taxon>Ostreoidea</taxon>
        <taxon>Ostreidae</taxon>
        <taxon>Magallana</taxon>
    </lineage>
</organism>
<proteinExistence type="predicted"/>
<protein>
    <submittedName>
        <fullName evidence="1">Uncharacterized protein</fullName>
    </submittedName>
</protein>